<sequence length="108" mass="12294">MIDEYESLDAEIDESPLQPSMGRNKEFIKIKVALNVLELNSFKSPVSLHEQTKQQERRKTENMLKGPPNHQRIGGASNRSSTQSNETSYELLLRQTTTFSSVASRIQK</sequence>
<dbReference type="AlphaFoldDB" id="A0A6H5I2I6"/>
<feature type="compositionally biased region" description="Basic and acidic residues" evidence="1">
    <location>
        <begin position="50"/>
        <end position="62"/>
    </location>
</feature>
<feature type="region of interest" description="Disordered" evidence="1">
    <location>
        <begin position="46"/>
        <end position="87"/>
    </location>
</feature>
<evidence type="ECO:0000256" key="1">
    <source>
        <dbReference type="SAM" id="MobiDB-lite"/>
    </source>
</evidence>
<gene>
    <name evidence="2" type="ORF">TBRA_LOCUS3971</name>
</gene>
<organism evidence="2 3">
    <name type="scientific">Trichogramma brassicae</name>
    <dbReference type="NCBI Taxonomy" id="86971"/>
    <lineage>
        <taxon>Eukaryota</taxon>
        <taxon>Metazoa</taxon>
        <taxon>Ecdysozoa</taxon>
        <taxon>Arthropoda</taxon>
        <taxon>Hexapoda</taxon>
        <taxon>Insecta</taxon>
        <taxon>Pterygota</taxon>
        <taxon>Neoptera</taxon>
        <taxon>Endopterygota</taxon>
        <taxon>Hymenoptera</taxon>
        <taxon>Apocrita</taxon>
        <taxon>Proctotrupomorpha</taxon>
        <taxon>Chalcidoidea</taxon>
        <taxon>Trichogrammatidae</taxon>
        <taxon>Trichogramma</taxon>
    </lineage>
</organism>
<dbReference type="Gene3D" id="6.10.140.2040">
    <property type="match status" value="1"/>
</dbReference>
<feature type="region of interest" description="Disordered" evidence="1">
    <location>
        <begin position="1"/>
        <end position="23"/>
    </location>
</feature>
<reference evidence="2 3" key="1">
    <citation type="submission" date="2020-02" db="EMBL/GenBank/DDBJ databases">
        <authorList>
            <person name="Ferguson B K."/>
        </authorList>
    </citation>
    <scope>NUCLEOTIDE SEQUENCE [LARGE SCALE GENOMIC DNA]</scope>
</reference>
<dbReference type="Proteomes" id="UP000479190">
    <property type="component" value="Unassembled WGS sequence"/>
</dbReference>
<evidence type="ECO:0000313" key="3">
    <source>
        <dbReference type="Proteomes" id="UP000479190"/>
    </source>
</evidence>
<keyword evidence="3" id="KW-1185">Reference proteome</keyword>
<dbReference type="EMBL" id="CADCXV010000662">
    <property type="protein sequence ID" value="CAB0032018.1"/>
    <property type="molecule type" value="Genomic_DNA"/>
</dbReference>
<name>A0A6H5I2I6_9HYME</name>
<feature type="compositionally biased region" description="Polar residues" evidence="1">
    <location>
        <begin position="77"/>
        <end position="87"/>
    </location>
</feature>
<dbReference type="OrthoDB" id="197676at2759"/>
<evidence type="ECO:0000313" key="2">
    <source>
        <dbReference type="EMBL" id="CAB0032018.1"/>
    </source>
</evidence>
<feature type="compositionally biased region" description="Acidic residues" evidence="1">
    <location>
        <begin position="1"/>
        <end position="14"/>
    </location>
</feature>
<accession>A0A6H5I2I6</accession>
<proteinExistence type="predicted"/>
<protein>
    <submittedName>
        <fullName evidence="2">Uncharacterized protein</fullName>
    </submittedName>
</protein>